<accession>A0AAW0PEF7</accession>
<dbReference type="PANTHER" id="PTHR16015:SF0">
    <property type="entry name" value="TRANSMEMBRANE PROTEIN 51"/>
    <property type="match status" value="1"/>
</dbReference>
<gene>
    <name evidence="2" type="ORF">WMY93_011677</name>
</gene>
<dbReference type="AlphaFoldDB" id="A0AAW0PEF7"/>
<reference evidence="3" key="1">
    <citation type="submission" date="2024-04" db="EMBL/GenBank/DDBJ databases">
        <title>Salinicola lusitanus LLJ914,a marine bacterium isolated from the Okinawa Trough.</title>
        <authorList>
            <person name="Li J."/>
        </authorList>
    </citation>
    <scope>NUCLEOTIDE SEQUENCE [LARGE SCALE GENOMIC DNA]</scope>
</reference>
<keyword evidence="3" id="KW-1185">Reference proteome</keyword>
<proteinExistence type="predicted"/>
<dbReference type="InterPro" id="IPR029265">
    <property type="entry name" value="TMEM51"/>
</dbReference>
<name>A0AAW0PEF7_9GOBI</name>
<evidence type="ECO:0000313" key="3">
    <source>
        <dbReference type="Proteomes" id="UP001460270"/>
    </source>
</evidence>
<keyword evidence="1" id="KW-1133">Transmembrane helix</keyword>
<dbReference type="PANTHER" id="PTHR16015">
    <property type="entry name" value="TRANSMEMBRANE PROTEIN 51"/>
    <property type="match status" value="1"/>
</dbReference>
<protein>
    <submittedName>
        <fullName evidence="2">Uncharacterized protein</fullName>
    </submittedName>
</protein>
<dbReference type="Pfam" id="PF15345">
    <property type="entry name" value="TMEM51"/>
    <property type="match status" value="1"/>
</dbReference>
<evidence type="ECO:0000313" key="2">
    <source>
        <dbReference type="EMBL" id="KAK7915916.1"/>
    </source>
</evidence>
<keyword evidence="1" id="KW-0812">Transmembrane</keyword>
<keyword evidence="1" id="KW-0472">Membrane</keyword>
<organism evidence="2 3">
    <name type="scientific">Mugilogobius chulae</name>
    <name type="common">yellowstripe goby</name>
    <dbReference type="NCBI Taxonomy" id="88201"/>
    <lineage>
        <taxon>Eukaryota</taxon>
        <taxon>Metazoa</taxon>
        <taxon>Chordata</taxon>
        <taxon>Craniata</taxon>
        <taxon>Vertebrata</taxon>
        <taxon>Euteleostomi</taxon>
        <taxon>Actinopterygii</taxon>
        <taxon>Neopterygii</taxon>
        <taxon>Teleostei</taxon>
        <taxon>Neoteleostei</taxon>
        <taxon>Acanthomorphata</taxon>
        <taxon>Gobiaria</taxon>
        <taxon>Gobiiformes</taxon>
        <taxon>Gobioidei</taxon>
        <taxon>Gobiidae</taxon>
        <taxon>Gobionellinae</taxon>
        <taxon>Mugilogobius</taxon>
    </lineage>
</organism>
<sequence>MWQLQHNCDCLLSQAEQINYLQKEEVQDVLQCEYLRGEQSPLFGASGSGAHYALCALGVGLIALGIVMIVWTVIPVDGEKTSTSTTTTATNTTVPVDEERKMSMGRRTLRPSPWCWWVWAPPCCSCPSVWE</sequence>
<dbReference type="Proteomes" id="UP001460270">
    <property type="component" value="Unassembled WGS sequence"/>
</dbReference>
<evidence type="ECO:0000256" key="1">
    <source>
        <dbReference type="SAM" id="Phobius"/>
    </source>
</evidence>
<dbReference type="EMBL" id="JBBPFD010000008">
    <property type="protein sequence ID" value="KAK7915916.1"/>
    <property type="molecule type" value="Genomic_DNA"/>
</dbReference>
<feature type="transmembrane region" description="Helical" evidence="1">
    <location>
        <begin position="50"/>
        <end position="74"/>
    </location>
</feature>
<comment type="caution">
    <text evidence="2">The sequence shown here is derived from an EMBL/GenBank/DDBJ whole genome shotgun (WGS) entry which is preliminary data.</text>
</comment>